<name>A0AA40FLZ3_9HYME</name>
<feature type="region of interest" description="Disordered" evidence="1">
    <location>
        <begin position="100"/>
        <end position="149"/>
    </location>
</feature>
<protein>
    <submittedName>
        <fullName evidence="2">Uncharacterized protein</fullName>
    </submittedName>
</protein>
<evidence type="ECO:0000313" key="2">
    <source>
        <dbReference type="EMBL" id="KAK1121102.1"/>
    </source>
</evidence>
<evidence type="ECO:0000313" key="3">
    <source>
        <dbReference type="Proteomes" id="UP001177670"/>
    </source>
</evidence>
<organism evidence="2 3">
    <name type="scientific">Melipona bicolor</name>
    <dbReference type="NCBI Taxonomy" id="60889"/>
    <lineage>
        <taxon>Eukaryota</taxon>
        <taxon>Metazoa</taxon>
        <taxon>Ecdysozoa</taxon>
        <taxon>Arthropoda</taxon>
        <taxon>Hexapoda</taxon>
        <taxon>Insecta</taxon>
        <taxon>Pterygota</taxon>
        <taxon>Neoptera</taxon>
        <taxon>Endopterygota</taxon>
        <taxon>Hymenoptera</taxon>
        <taxon>Apocrita</taxon>
        <taxon>Aculeata</taxon>
        <taxon>Apoidea</taxon>
        <taxon>Anthophila</taxon>
        <taxon>Apidae</taxon>
        <taxon>Melipona</taxon>
    </lineage>
</organism>
<dbReference type="AlphaFoldDB" id="A0AA40FLZ3"/>
<keyword evidence="3" id="KW-1185">Reference proteome</keyword>
<reference evidence="2" key="1">
    <citation type="submission" date="2021-10" db="EMBL/GenBank/DDBJ databases">
        <title>Melipona bicolor Genome sequencing and assembly.</title>
        <authorList>
            <person name="Araujo N.S."/>
            <person name="Arias M.C."/>
        </authorList>
    </citation>
    <scope>NUCLEOTIDE SEQUENCE</scope>
    <source>
        <strain evidence="2">USP_2M_L1-L4_2017</strain>
        <tissue evidence="2">Whole body</tissue>
    </source>
</reference>
<comment type="caution">
    <text evidence="2">The sequence shown here is derived from an EMBL/GenBank/DDBJ whole genome shotgun (WGS) entry which is preliminary data.</text>
</comment>
<feature type="region of interest" description="Disordered" evidence="1">
    <location>
        <begin position="1"/>
        <end position="31"/>
    </location>
</feature>
<feature type="compositionally biased region" description="Basic residues" evidence="1">
    <location>
        <begin position="139"/>
        <end position="149"/>
    </location>
</feature>
<gene>
    <name evidence="2" type="ORF">K0M31_010881</name>
</gene>
<evidence type="ECO:0000256" key="1">
    <source>
        <dbReference type="SAM" id="MobiDB-lite"/>
    </source>
</evidence>
<dbReference type="EMBL" id="JAHYIQ010000028">
    <property type="protein sequence ID" value="KAK1121102.1"/>
    <property type="molecule type" value="Genomic_DNA"/>
</dbReference>
<sequence length="149" mass="17121">MIRTTNGPRKKGRREAGLAFAPSQNGGLESTPRATIFWSHPTSTNFHEVHEKRFYRKSPLLLPVVKRVASTGRGPTSNPLRSFLIFVSWRRLNRRLTRRRRRRRLQRSRATNNMQVEEGVAEGRRRGGGGGRGSSIVRGHCKHVRNKER</sequence>
<accession>A0AA40FLZ3</accession>
<proteinExistence type="predicted"/>
<dbReference type="Proteomes" id="UP001177670">
    <property type="component" value="Unassembled WGS sequence"/>
</dbReference>